<dbReference type="InterPro" id="IPR004547">
    <property type="entry name" value="Glucosamine6P_isomerase"/>
</dbReference>
<feature type="active site" description="For ring-opening step" evidence="4">
    <location>
        <position position="136"/>
    </location>
</feature>
<dbReference type="Proteomes" id="UP000032512">
    <property type="component" value="Unassembled WGS sequence"/>
</dbReference>
<reference evidence="6 7" key="1">
    <citation type="submission" date="2015-01" db="EMBL/GenBank/DDBJ databases">
        <title>Draft genome sequences of the supercritical CO2 tolerant bacteria Bacillus subterraneus MITOT1 and Bacillus cereus MIT0214.</title>
        <authorList>
            <person name="Peet K.C."/>
            <person name="Thompson J.R."/>
        </authorList>
    </citation>
    <scope>NUCLEOTIDE SEQUENCE [LARGE SCALE GENOMIC DNA]</scope>
    <source>
        <strain evidence="6 7">MITOT1</strain>
    </source>
</reference>
<dbReference type="Gene3D" id="3.40.50.1360">
    <property type="match status" value="1"/>
</dbReference>
<evidence type="ECO:0000256" key="1">
    <source>
        <dbReference type="ARBA" id="ARBA00000644"/>
    </source>
</evidence>
<feature type="domain" description="Glucosamine/galactosamine-6-phosphate isomerase" evidence="5">
    <location>
        <begin position="11"/>
        <end position="226"/>
    </location>
</feature>
<dbReference type="OrthoDB" id="9791139at2"/>
<comment type="pathway">
    <text evidence="4">Amino-sugar metabolism; N-acetylneuraminate degradation; D-fructose 6-phosphate from N-acetylneuraminate: step 5/5.</text>
</comment>
<feature type="active site" description="For ring-opening step" evidence="4">
    <location>
        <position position="143"/>
    </location>
</feature>
<evidence type="ECO:0000256" key="3">
    <source>
        <dbReference type="ARBA" id="ARBA00023277"/>
    </source>
</evidence>
<protein>
    <recommendedName>
        <fullName evidence="4">Glucosamine-6-phosphate deaminase</fullName>
        <ecNumber evidence="4">3.5.99.6</ecNumber>
    </recommendedName>
    <alternativeName>
        <fullName evidence="4">GlcN6P deaminase</fullName>
        <shortName evidence="4">GNPDA</shortName>
    </alternativeName>
    <alternativeName>
        <fullName evidence="4">Glucosamine-6-phosphate isomerase</fullName>
    </alternativeName>
</protein>
<sequence length="249" mass="27867">MKMITAKDYSNMSEKAAAYLLDKIKQAPDLTLGLATGGTPIETYKCLVQDHKKNNTTYQHITTFNLDEYIGVKAEDPNSYYHYMKEHLFDHVDIPKQQINIPNGMASDLEQECKEYEQKIADRGGIDLQLLGLGSNGHIGFNEPGTAFDSTTHVIELTQATREANARFFDKMEEVPKQAITMGIANIMKSREILLIVSGEKKSKALDRLLNGEIDPSFPASILKKHPNVTIIADEAVLKHTRVPSTFLQ</sequence>
<dbReference type="PATRIC" id="fig|285983.3.peg.3919"/>
<dbReference type="PANTHER" id="PTHR11280">
    <property type="entry name" value="GLUCOSAMINE-6-PHOSPHATE ISOMERASE"/>
    <property type="match status" value="1"/>
</dbReference>
<evidence type="ECO:0000256" key="2">
    <source>
        <dbReference type="ARBA" id="ARBA00022801"/>
    </source>
</evidence>
<dbReference type="Pfam" id="PF01182">
    <property type="entry name" value="Glucosamine_iso"/>
    <property type="match status" value="1"/>
</dbReference>
<gene>
    <name evidence="4" type="primary">nagB</name>
    <name evidence="6" type="ORF">UB32_06760</name>
</gene>
<dbReference type="EMBL" id="JXIQ01000047">
    <property type="protein sequence ID" value="KIY22761.1"/>
    <property type="molecule type" value="Genomic_DNA"/>
</dbReference>
<evidence type="ECO:0000256" key="4">
    <source>
        <dbReference type="HAMAP-Rule" id="MF_01241"/>
    </source>
</evidence>
<dbReference type="SUPFAM" id="SSF100950">
    <property type="entry name" value="NagB/RpiA/CoA transferase-like"/>
    <property type="match status" value="1"/>
</dbReference>
<dbReference type="GO" id="GO:0042802">
    <property type="term" value="F:identical protein binding"/>
    <property type="evidence" value="ECO:0007669"/>
    <property type="project" value="TreeGrafter"/>
</dbReference>
<name>A0A0D6ZCI5_9BACI</name>
<comment type="catalytic activity">
    <reaction evidence="1 4">
        <text>alpha-D-glucosamine 6-phosphate + H2O = beta-D-fructose 6-phosphate + NH4(+)</text>
        <dbReference type="Rhea" id="RHEA:12172"/>
        <dbReference type="ChEBI" id="CHEBI:15377"/>
        <dbReference type="ChEBI" id="CHEBI:28938"/>
        <dbReference type="ChEBI" id="CHEBI:57634"/>
        <dbReference type="ChEBI" id="CHEBI:75989"/>
        <dbReference type="EC" id="3.5.99.6"/>
    </reaction>
</comment>
<dbReference type="AlphaFoldDB" id="A0A0D6ZCI5"/>
<dbReference type="GO" id="GO:0019262">
    <property type="term" value="P:N-acetylneuraminate catabolic process"/>
    <property type="evidence" value="ECO:0007669"/>
    <property type="project" value="UniProtKB-UniRule"/>
</dbReference>
<comment type="function">
    <text evidence="4">Catalyzes the reversible isomerization-deamination of glucosamine 6-phosphate (GlcN6P) to form fructose 6-phosphate (Fru6P) and ammonium ion.</text>
</comment>
<evidence type="ECO:0000259" key="5">
    <source>
        <dbReference type="Pfam" id="PF01182"/>
    </source>
</evidence>
<feature type="active site" description="Proton acceptor; for ring-opening step" evidence="4">
    <location>
        <position position="138"/>
    </location>
</feature>
<keyword evidence="2 4" id="KW-0378">Hydrolase</keyword>
<comment type="caution">
    <text evidence="4">Lacks conserved residue(s) required for the propagation of feature annotation.</text>
</comment>
<dbReference type="CDD" id="cd01399">
    <property type="entry name" value="GlcN6P_deaminase"/>
    <property type="match status" value="1"/>
</dbReference>
<accession>A0A0D6ZCI5</accession>
<organism evidence="6 7">
    <name type="scientific">Mesobacillus subterraneus</name>
    <dbReference type="NCBI Taxonomy" id="285983"/>
    <lineage>
        <taxon>Bacteria</taxon>
        <taxon>Bacillati</taxon>
        <taxon>Bacillota</taxon>
        <taxon>Bacilli</taxon>
        <taxon>Bacillales</taxon>
        <taxon>Bacillaceae</taxon>
        <taxon>Mesobacillus</taxon>
    </lineage>
</organism>
<dbReference type="RefSeq" id="WP_044392282.1">
    <property type="nucleotide sequence ID" value="NZ_JXIQ01000047.1"/>
</dbReference>
<dbReference type="InterPro" id="IPR037171">
    <property type="entry name" value="NagB/RpiA_transferase-like"/>
</dbReference>
<dbReference type="NCBIfam" id="TIGR00502">
    <property type="entry name" value="nagB"/>
    <property type="match status" value="1"/>
</dbReference>
<dbReference type="UniPathway" id="UPA00629">
    <property type="reaction ID" value="UER00684"/>
</dbReference>
<keyword evidence="7" id="KW-1185">Reference proteome</keyword>
<dbReference type="PANTHER" id="PTHR11280:SF5">
    <property type="entry name" value="GLUCOSAMINE-6-PHOSPHATE ISOMERASE"/>
    <property type="match status" value="1"/>
</dbReference>
<dbReference type="GO" id="GO:0004342">
    <property type="term" value="F:glucosamine-6-phosphate deaminase activity"/>
    <property type="evidence" value="ECO:0007669"/>
    <property type="project" value="UniProtKB-UniRule"/>
</dbReference>
<dbReference type="EC" id="3.5.99.6" evidence="4"/>
<dbReference type="PROSITE" id="PS01161">
    <property type="entry name" value="GLC_GALNAC_ISOMERASE"/>
    <property type="match status" value="1"/>
</dbReference>
<comment type="similarity">
    <text evidence="4">Belongs to the glucosamine/galactosamine-6-phosphate isomerase family. NagB subfamily.</text>
</comment>
<dbReference type="InterPro" id="IPR006148">
    <property type="entry name" value="Glc/Gal-6P_isomerase"/>
</dbReference>
<dbReference type="InterPro" id="IPR018321">
    <property type="entry name" value="Glucosamine6P_isomerase_CS"/>
</dbReference>
<dbReference type="FunFam" id="3.40.50.1360:FF:000003">
    <property type="entry name" value="Glucosamine-6-phosphate deaminase"/>
    <property type="match status" value="1"/>
</dbReference>
<comment type="caution">
    <text evidence="6">The sequence shown here is derived from an EMBL/GenBank/DDBJ whole genome shotgun (WGS) entry which is preliminary data.</text>
</comment>
<dbReference type="GO" id="GO:0006046">
    <property type="term" value="P:N-acetylglucosamine catabolic process"/>
    <property type="evidence" value="ECO:0007669"/>
    <property type="project" value="UniProtKB-UniRule"/>
</dbReference>
<keyword evidence="3 4" id="KW-0119">Carbohydrate metabolism</keyword>
<feature type="active site" description="Proton acceptor; for enolization step" evidence="4">
    <location>
        <position position="67"/>
    </location>
</feature>
<evidence type="ECO:0000313" key="6">
    <source>
        <dbReference type="EMBL" id="KIY22761.1"/>
    </source>
</evidence>
<proteinExistence type="inferred from homology"/>
<dbReference type="GO" id="GO:0005737">
    <property type="term" value="C:cytoplasm"/>
    <property type="evidence" value="ECO:0007669"/>
    <property type="project" value="TreeGrafter"/>
</dbReference>
<evidence type="ECO:0000313" key="7">
    <source>
        <dbReference type="Proteomes" id="UP000032512"/>
    </source>
</evidence>
<dbReference type="GO" id="GO:0006043">
    <property type="term" value="P:glucosamine catabolic process"/>
    <property type="evidence" value="ECO:0007669"/>
    <property type="project" value="TreeGrafter"/>
</dbReference>
<dbReference type="GO" id="GO:0005975">
    <property type="term" value="P:carbohydrate metabolic process"/>
    <property type="evidence" value="ECO:0007669"/>
    <property type="project" value="InterPro"/>
</dbReference>
<dbReference type="HAMAP" id="MF_01241">
    <property type="entry name" value="GlcN6P_deamin"/>
    <property type="match status" value="1"/>
</dbReference>